<organism evidence="1">
    <name type="scientific">Tanacetum cinerariifolium</name>
    <name type="common">Dalmatian daisy</name>
    <name type="synonym">Chrysanthemum cinerariifolium</name>
    <dbReference type="NCBI Taxonomy" id="118510"/>
    <lineage>
        <taxon>Eukaryota</taxon>
        <taxon>Viridiplantae</taxon>
        <taxon>Streptophyta</taxon>
        <taxon>Embryophyta</taxon>
        <taxon>Tracheophyta</taxon>
        <taxon>Spermatophyta</taxon>
        <taxon>Magnoliopsida</taxon>
        <taxon>eudicotyledons</taxon>
        <taxon>Gunneridae</taxon>
        <taxon>Pentapetalae</taxon>
        <taxon>asterids</taxon>
        <taxon>campanulids</taxon>
        <taxon>Asterales</taxon>
        <taxon>Asteraceae</taxon>
        <taxon>Asteroideae</taxon>
        <taxon>Anthemideae</taxon>
        <taxon>Anthemidinae</taxon>
        <taxon>Tanacetum</taxon>
    </lineage>
</organism>
<dbReference type="GO" id="GO:0003964">
    <property type="term" value="F:RNA-directed DNA polymerase activity"/>
    <property type="evidence" value="ECO:0007669"/>
    <property type="project" value="UniProtKB-KW"/>
</dbReference>
<comment type="caution">
    <text evidence="1">The sequence shown here is derived from an EMBL/GenBank/DDBJ whole genome shotgun (WGS) entry which is preliminary data.</text>
</comment>
<keyword evidence="1" id="KW-0808">Transferase</keyword>
<protein>
    <submittedName>
        <fullName evidence="1">Reverse transcriptase</fullName>
    </submittedName>
</protein>
<evidence type="ECO:0000313" key="1">
    <source>
        <dbReference type="EMBL" id="GEZ76052.1"/>
    </source>
</evidence>
<proteinExistence type="predicted"/>
<accession>A0A699IN27</accession>
<dbReference type="EMBL" id="BKCJ010319952">
    <property type="protein sequence ID" value="GEZ76052.1"/>
    <property type="molecule type" value="Genomic_DNA"/>
</dbReference>
<reference evidence="1" key="1">
    <citation type="journal article" date="2019" name="Sci. Rep.">
        <title>Draft genome of Tanacetum cinerariifolium, the natural source of mosquito coil.</title>
        <authorList>
            <person name="Yamashiro T."/>
            <person name="Shiraishi A."/>
            <person name="Satake H."/>
            <person name="Nakayama K."/>
        </authorList>
    </citation>
    <scope>NUCLEOTIDE SEQUENCE</scope>
</reference>
<feature type="non-terminal residue" evidence="1">
    <location>
        <position position="107"/>
    </location>
</feature>
<gene>
    <name evidence="1" type="ORF">Tci_548025</name>
</gene>
<name>A0A699IN27_TANCI</name>
<keyword evidence="1" id="KW-0548">Nucleotidyltransferase</keyword>
<keyword evidence="1" id="KW-0695">RNA-directed DNA polymerase</keyword>
<dbReference type="AlphaFoldDB" id="A0A699IN27"/>
<sequence length="107" mass="11598">MGLKLQYLMGTLVSNLLVSSDGLVDVPVEIGELIPSMNSPRVVVADPKQLYTKLSRVPVWDAIINRSSRAGPCLAIGDFNLIGELSDKVRDSKIHKATKQLEGLKAP</sequence>